<name>A0A397P8E4_9SPHN</name>
<dbReference type="InterPro" id="IPR036097">
    <property type="entry name" value="HisK_dim/P_sf"/>
</dbReference>
<dbReference type="AlphaFoldDB" id="A0A397P8E4"/>
<evidence type="ECO:0000256" key="7">
    <source>
        <dbReference type="ARBA" id="ARBA00022840"/>
    </source>
</evidence>
<dbReference type="SUPFAM" id="SSF55785">
    <property type="entry name" value="PYP-like sensor domain (PAS domain)"/>
    <property type="match status" value="1"/>
</dbReference>
<dbReference type="InterPro" id="IPR035965">
    <property type="entry name" value="PAS-like_dom_sf"/>
</dbReference>
<dbReference type="SMART" id="SM00387">
    <property type="entry name" value="HATPase_c"/>
    <property type="match status" value="1"/>
</dbReference>
<evidence type="ECO:0000259" key="10">
    <source>
        <dbReference type="PROSITE" id="PS50112"/>
    </source>
</evidence>
<dbReference type="Pfam" id="PF02518">
    <property type="entry name" value="HATPase_c"/>
    <property type="match status" value="1"/>
</dbReference>
<evidence type="ECO:0000256" key="5">
    <source>
        <dbReference type="ARBA" id="ARBA00022741"/>
    </source>
</evidence>
<keyword evidence="8" id="KW-0902">Two-component regulatory system</keyword>
<comment type="caution">
    <text evidence="11">The sequence shown here is derived from an EMBL/GenBank/DDBJ whole genome shotgun (WGS) entry which is preliminary data.</text>
</comment>
<proteinExistence type="predicted"/>
<sequence length="366" mass="38631">MRRGAIVPRPETLAAGGPALSELLAALPVGILVIDPDRRIARVNAACEQLLNLSERVLVGQRLDDLLALPGPARARRDGHALAAFDVEIETSRGARVRVDYLEALLADHAGWRVITLHHAATPRAMGVSPGRDAGARAAVGAAAMLAHEIKNPLSGIRGAAQLLEGGEGAADLTSLIVTEVDRIAALIDGMQDFSDTTPLELTSENIYPLLDHARRVARAGFARDVAIDERFDPSLPPVLVNRDALLQVVINLLKNACEAVAGQVEPRILLTTAYRQGVAIDAGPDKPRRALPIELAVIDNGPGAPPDIAELLFDPFVSGRPEGKGLGLALVDKLVRAMGGIVQYAREGSPEATVLRVRLARGAAA</sequence>
<keyword evidence="7" id="KW-0067">ATP-binding</keyword>
<evidence type="ECO:0000256" key="2">
    <source>
        <dbReference type="ARBA" id="ARBA00012438"/>
    </source>
</evidence>
<dbReference type="PROSITE" id="PS50109">
    <property type="entry name" value="HIS_KIN"/>
    <property type="match status" value="1"/>
</dbReference>
<dbReference type="InterPro" id="IPR004358">
    <property type="entry name" value="Sig_transdc_His_kin-like_C"/>
</dbReference>
<reference evidence="11 12" key="1">
    <citation type="submission" date="2018-08" db="EMBL/GenBank/DDBJ databases">
        <title>Genomic Encyclopedia of Type Strains, Phase IV (KMG-IV): sequencing the most valuable type-strain genomes for metagenomic binning, comparative biology and taxonomic classification.</title>
        <authorList>
            <person name="Goeker M."/>
        </authorList>
    </citation>
    <scope>NUCLEOTIDE SEQUENCE [LARGE SCALE GENOMIC DNA]</scope>
    <source>
        <strain evidence="11 12">DSM 25527</strain>
    </source>
</reference>
<dbReference type="InterPro" id="IPR003594">
    <property type="entry name" value="HATPase_dom"/>
</dbReference>
<organism evidence="11 12">
    <name type="scientific">Hephaestia caeni</name>
    <dbReference type="NCBI Taxonomy" id="645617"/>
    <lineage>
        <taxon>Bacteria</taxon>
        <taxon>Pseudomonadati</taxon>
        <taxon>Pseudomonadota</taxon>
        <taxon>Alphaproteobacteria</taxon>
        <taxon>Sphingomonadales</taxon>
        <taxon>Sphingomonadaceae</taxon>
        <taxon>Hephaestia</taxon>
    </lineage>
</organism>
<dbReference type="Pfam" id="PF00512">
    <property type="entry name" value="HisKA"/>
    <property type="match status" value="1"/>
</dbReference>
<dbReference type="PANTHER" id="PTHR43065">
    <property type="entry name" value="SENSOR HISTIDINE KINASE"/>
    <property type="match status" value="1"/>
</dbReference>
<keyword evidence="12" id="KW-1185">Reference proteome</keyword>
<keyword evidence="4" id="KW-0808">Transferase</keyword>
<dbReference type="Gene3D" id="3.30.450.20">
    <property type="entry name" value="PAS domain"/>
    <property type="match status" value="1"/>
</dbReference>
<dbReference type="SMART" id="SM00091">
    <property type="entry name" value="PAS"/>
    <property type="match status" value="1"/>
</dbReference>
<evidence type="ECO:0000256" key="1">
    <source>
        <dbReference type="ARBA" id="ARBA00000085"/>
    </source>
</evidence>
<feature type="domain" description="PAS" evidence="10">
    <location>
        <begin position="20"/>
        <end position="72"/>
    </location>
</feature>
<dbReference type="GO" id="GO:0005524">
    <property type="term" value="F:ATP binding"/>
    <property type="evidence" value="ECO:0007669"/>
    <property type="project" value="UniProtKB-KW"/>
</dbReference>
<dbReference type="OrthoDB" id="9789238at2"/>
<dbReference type="PRINTS" id="PR00344">
    <property type="entry name" value="BCTRLSENSOR"/>
</dbReference>
<dbReference type="SUPFAM" id="SSF47384">
    <property type="entry name" value="Homodimeric domain of signal transducing histidine kinase"/>
    <property type="match status" value="1"/>
</dbReference>
<dbReference type="InterPro" id="IPR013656">
    <property type="entry name" value="PAS_4"/>
</dbReference>
<dbReference type="InterPro" id="IPR036890">
    <property type="entry name" value="HATPase_C_sf"/>
</dbReference>
<feature type="domain" description="Histidine kinase" evidence="9">
    <location>
        <begin position="145"/>
        <end position="364"/>
    </location>
</feature>
<dbReference type="CDD" id="cd00082">
    <property type="entry name" value="HisKA"/>
    <property type="match status" value="1"/>
</dbReference>
<protein>
    <recommendedName>
        <fullName evidence="2">histidine kinase</fullName>
        <ecNumber evidence="2">2.7.13.3</ecNumber>
    </recommendedName>
</protein>
<comment type="catalytic activity">
    <reaction evidence="1">
        <text>ATP + protein L-histidine = ADP + protein N-phospho-L-histidine.</text>
        <dbReference type="EC" id="2.7.13.3"/>
    </reaction>
</comment>
<dbReference type="InterPro" id="IPR000014">
    <property type="entry name" value="PAS"/>
</dbReference>
<dbReference type="RefSeq" id="WP_119034325.1">
    <property type="nucleotide sequence ID" value="NZ_QXDC01000002.1"/>
</dbReference>
<dbReference type="SMART" id="SM00388">
    <property type="entry name" value="HisKA"/>
    <property type="match status" value="1"/>
</dbReference>
<evidence type="ECO:0000313" key="12">
    <source>
        <dbReference type="Proteomes" id="UP000266568"/>
    </source>
</evidence>
<dbReference type="InterPro" id="IPR003661">
    <property type="entry name" value="HisK_dim/P_dom"/>
</dbReference>
<evidence type="ECO:0000256" key="6">
    <source>
        <dbReference type="ARBA" id="ARBA00022777"/>
    </source>
</evidence>
<evidence type="ECO:0000259" key="9">
    <source>
        <dbReference type="PROSITE" id="PS50109"/>
    </source>
</evidence>
<evidence type="ECO:0000256" key="8">
    <source>
        <dbReference type="ARBA" id="ARBA00023012"/>
    </source>
</evidence>
<dbReference type="PROSITE" id="PS50112">
    <property type="entry name" value="PAS"/>
    <property type="match status" value="1"/>
</dbReference>
<keyword evidence="6 11" id="KW-0418">Kinase</keyword>
<dbReference type="Gene3D" id="3.30.565.10">
    <property type="entry name" value="Histidine kinase-like ATPase, C-terminal domain"/>
    <property type="match status" value="1"/>
</dbReference>
<dbReference type="InterPro" id="IPR005467">
    <property type="entry name" value="His_kinase_dom"/>
</dbReference>
<accession>A0A397P8E4</accession>
<gene>
    <name evidence="11" type="ORF">DFR49_0364</name>
</gene>
<dbReference type="CDD" id="cd00130">
    <property type="entry name" value="PAS"/>
    <property type="match status" value="1"/>
</dbReference>
<keyword evidence="3" id="KW-0597">Phosphoprotein</keyword>
<dbReference type="EMBL" id="QXDC01000002">
    <property type="protein sequence ID" value="RIA45836.1"/>
    <property type="molecule type" value="Genomic_DNA"/>
</dbReference>
<dbReference type="EC" id="2.7.13.3" evidence="2"/>
<dbReference type="SUPFAM" id="SSF55874">
    <property type="entry name" value="ATPase domain of HSP90 chaperone/DNA topoisomerase II/histidine kinase"/>
    <property type="match status" value="1"/>
</dbReference>
<evidence type="ECO:0000256" key="3">
    <source>
        <dbReference type="ARBA" id="ARBA00022553"/>
    </source>
</evidence>
<dbReference type="GO" id="GO:0000155">
    <property type="term" value="F:phosphorelay sensor kinase activity"/>
    <property type="evidence" value="ECO:0007669"/>
    <property type="project" value="InterPro"/>
</dbReference>
<dbReference type="Gene3D" id="1.10.287.130">
    <property type="match status" value="1"/>
</dbReference>
<evidence type="ECO:0000313" key="11">
    <source>
        <dbReference type="EMBL" id="RIA45836.1"/>
    </source>
</evidence>
<dbReference type="PANTHER" id="PTHR43065:SF10">
    <property type="entry name" value="PEROXIDE STRESS-ACTIVATED HISTIDINE KINASE MAK3"/>
    <property type="match status" value="1"/>
</dbReference>
<dbReference type="Proteomes" id="UP000266568">
    <property type="component" value="Unassembled WGS sequence"/>
</dbReference>
<keyword evidence="5" id="KW-0547">Nucleotide-binding</keyword>
<dbReference type="Pfam" id="PF08448">
    <property type="entry name" value="PAS_4"/>
    <property type="match status" value="1"/>
</dbReference>
<evidence type="ECO:0000256" key="4">
    <source>
        <dbReference type="ARBA" id="ARBA00022679"/>
    </source>
</evidence>